<dbReference type="PANTHER" id="PTHR48104:SF30">
    <property type="entry name" value="METACASPASE-1"/>
    <property type="match status" value="1"/>
</dbReference>
<dbReference type="InterPro" id="IPR050452">
    <property type="entry name" value="Metacaspase"/>
</dbReference>
<dbReference type="EMBL" id="KZ293660">
    <property type="protein sequence ID" value="PBK91745.1"/>
    <property type="molecule type" value="Genomic_DNA"/>
</dbReference>
<evidence type="ECO:0000256" key="1">
    <source>
        <dbReference type="ARBA" id="ARBA00009005"/>
    </source>
</evidence>
<feature type="compositionally biased region" description="Polar residues" evidence="2">
    <location>
        <begin position="1"/>
        <end position="22"/>
    </location>
</feature>
<dbReference type="STRING" id="47427.A0A2H3D907"/>
<sequence>MNSPLNLPVKESNQATDRSSGSLRPFHVADPENPRQFWAVVIGIDEYPIAQDALYGCVCDATNVFKYLTTNMGVPEDHVKLLLGPQPSNMCNILRPTRATIINTLLALSTDPQINKGDNIIIYYAGHGTVYHCRDHPAFASGPYASDTIEALCPMDRNTIEANNDNCKPIPDISDRELYTILGEICRTKGHHITVILDCCHSASVTRVPEGSIQELRRRARPLSGPTSIADMLAVADKKLGEELKTDDGSPRYPSVSAADWTVDVPAASHVVLAACRSYEYATESIIANPADLKGALPTYRELVSGLPANSCEQHPIVAGKYMNGPLWYMDPD</sequence>
<evidence type="ECO:0000256" key="2">
    <source>
        <dbReference type="SAM" id="MobiDB-lite"/>
    </source>
</evidence>
<dbReference type="Proteomes" id="UP000217790">
    <property type="component" value="Unassembled WGS sequence"/>
</dbReference>
<name>A0A2H3D907_ARMGA</name>
<dbReference type="GO" id="GO:0005737">
    <property type="term" value="C:cytoplasm"/>
    <property type="evidence" value="ECO:0007669"/>
    <property type="project" value="TreeGrafter"/>
</dbReference>
<evidence type="ECO:0000313" key="6">
    <source>
        <dbReference type="Proteomes" id="UP000217790"/>
    </source>
</evidence>
<comment type="similarity">
    <text evidence="1">Belongs to the peptidase C14B family.</text>
</comment>
<dbReference type="GO" id="GO:0006508">
    <property type="term" value="P:proteolysis"/>
    <property type="evidence" value="ECO:0007669"/>
    <property type="project" value="InterPro"/>
</dbReference>
<dbReference type="OrthoDB" id="10255174at2759"/>
<dbReference type="InParanoid" id="A0A2H3D907"/>
<reference evidence="4" key="2">
    <citation type="journal article" date="2017" name="Nat. Ecol. Evol.">
        <title>Lineage-specific genetic innovations streamline the genomes of Armillaria species to pathogenesis.</title>
        <authorList>
            <consortium name="DOE Joint Genome Institute"/>
            <person name="Sipos G."/>
            <person name="Prasanna A.N."/>
            <person name="Walter M.C."/>
            <person name="O'Connor E."/>
            <person name="Balint B."/>
            <person name="Krizsan K."/>
            <person name="Kiss B."/>
            <person name="Hess J."/>
            <person name="Varga T."/>
            <person name="Slot J."/>
            <person name="Riley R."/>
            <person name="Boka B."/>
            <person name="Rigling D."/>
            <person name="Barry K."/>
            <person name="Lee J."/>
            <person name="Mihaltcheva S."/>
            <person name="LaButti K."/>
            <person name="Lipzen A."/>
            <person name="Waldron R."/>
            <person name="Moloney N.M."/>
            <person name="Sperisen C."/>
            <person name="Kredics L."/>
            <person name="Vagvolgyi C."/>
            <person name="Patrignani A."/>
            <person name="Fitzpatrick D."/>
            <person name="Nagy I."/>
            <person name="Doyle S."/>
            <person name="Anderson J."/>
            <person name="Grigoriev I.V."/>
            <person name="Guldener U."/>
            <person name="Munsterkotter M."/>
            <person name="Nagy L.G."/>
        </authorList>
    </citation>
    <scope>NUCLEOTIDE SEQUENCE [LARGE SCALE GENOMIC DNA]</scope>
    <source>
        <strain evidence="4">Ar21-2</strain>
    </source>
</reference>
<evidence type="ECO:0000313" key="4">
    <source>
        <dbReference type="EMBL" id="PBK91745.1"/>
    </source>
</evidence>
<proteinExistence type="inferred from homology"/>
<dbReference type="GO" id="GO:0004197">
    <property type="term" value="F:cysteine-type endopeptidase activity"/>
    <property type="evidence" value="ECO:0007669"/>
    <property type="project" value="InterPro"/>
</dbReference>
<dbReference type="OMA" id="NDSGNEM"/>
<dbReference type="InterPro" id="IPR011600">
    <property type="entry name" value="Pept_C14_caspase"/>
</dbReference>
<dbReference type="AlphaFoldDB" id="A0A2H3D907"/>
<gene>
    <name evidence="4" type="ORF">ARMGADRAFT_185677</name>
    <name evidence="5" type="ORF">ARMGADRAFT_481660</name>
</gene>
<protein>
    <recommendedName>
        <fullName evidence="3">Peptidase C14 caspase domain-containing protein</fullName>
    </recommendedName>
</protein>
<accession>A0A2H3D907</accession>
<dbReference type="EMBL" id="KZ293647">
    <property type="protein sequence ID" value="PBK98857.1"/>
    <property type="molecule type" value="Genomic_DNA"/>
</dbReference>
<organism evidence="4 6">
    <name type="scientific">Armillaria gallica</name>
    <name type="common">Bulbous honey fungus</name>
    <name type="synonym">Armillaria bulbosa</name>
    <dbReference type="NCBI Taxonomy" id="47427"/>
    <lineage>
        <taxon>Eukaryota</taxon>
        <taxon>Fungi</taxon>
        <taxon>Dikarya</taxon>
        <taxon>Basidiomycota</taxon>
        <taxon>Agaricomycotina</taxon>
        <taxon>Agaricomycetes</taxon>
        <taxon>Agaricomycetidae</taxon>
        <taxon>Agaricales</taxon>
        <taxon>Marasmiineae</taxon>
        <taxon>Physalacriaceae</taxon>
        <taxon>Armillaria</taxon>
    </lineage>
</organism>
<evidence type="ECO:0000313" key="5">
    <source>
        <dbReference type="EMBL" id="PBK98857.1"/>
    </source>
</evidence>
<dbReference type="Gene3D" id="3.40.50.1460">
    <property type="match status" value="1"/>
</dbReference>
<reference evidence="6" key="1">
    <citation type="journal article" date="2017" name="Nat. Ecol. Evol.">
        <title>Genome expansion and lineage-specific genetic innovations in the forest pathogenic fungi Armillaria.</title>
        <authorList>
            <person name="Sipos G."/>
            <person name="Prasanna A.N."/>
            <person name="Walter M.C."/>
            <person name="O'Connor E."/>
            <person name="Balint B."/>
            <person name="Krizsan K."/>
            <person name="Kiss B."/>
            <person name="Hess J."/>
            <person name="Varga T."/>
            <person name="Slot J."/>
            <person name="Riley R."/>
            <person name="Boka B."/>
            <person name="Rigling D."/>
            <person name="Barry K."/>
            <person name="Lee J."/>
            <person name="Mihaltcheva S."/>
            <person name="LaButti K."/>
            <person name="Lipzen A."/>
            <person name="Waldron R."/>
            <person name="Moloney N.M."/>
            <person name="Sperisen C."/>
            <person name="Kredics L."/>
            <person name="Vagvoelgyi C."/>
            <person name="Patrignani A."/>
            <person name="Fitzpatrick D."/>
            <person name="Nagy I."/>
            <person name="Doyle S."/>
            <person name="Anderson J.B."/>
            <person name="Grigoriev I.V."/>
            <person name="Gueldener U."/>
            <person name="Muensterkoetter M."/>
            <person name="Nagy L.G."/>
        </authorList>
    </citation>
    <scope>NUCLEOTIDE SEQUENCE [LARGE SCALE GENOMIC DNA]</scope>
    <source>
        <strain evidence="6">Ar21-2</strain>
    </source>
</reference>
<dbReference type="Pfam" id="PF00656">
    <property type="entry name" value="Peptidase_C14"/>
    <property type="match status" value="1"/>
</dbReference>
<feature type="domain" description="Peptidase C14 caspase" evidence="3">
    <location>
        <begin position="38"/>
        <end position="255"/>
    </location>
</feature>
<dbReference type="PANTHER" id="PTHR48104">
    <property type="entry name" value="METACASPASE-4"/>
    <property type="match status" value="1"/>
</dbReference>
<keyword evidence="6" id="KW-1185">Reference proteome</keyword>
<feature type="region of interest" description="Disordered" evidence="2">
    <location>
        <begin position="1"/>
        <end position="26"/>
    </location>
</feature>
<evidence type="ECO:0000259" key="3">
    <source>
        <dbReference type="Pfam" id="PF00656"/>
    </source>
</evidence>